<feature type="non-terminal residue" evidence="1">
    <location>
        <position position="1"/>
    </location>
</feature>
<gene>
    <name evidence="1" type="ORF">MS3_05654</name>
</gene>
<dbReference type="EMBL" id="KL250870">
    <property type="protein sequence ID" value="KGB37324.1"/>
    <property type="molecule type" value="Genomic_DNA"/>
</dbReference>
<evidence type="ECO:0000313" key="1">
    <source>
        <dbReference type="EMBL" id="KGB37324.1"/>
    </source>
</evidence>
<feature type="non-terminal residue" evidence="1">
    <location>
        <position position="105"/>
    </location>
</feature>
<sequence>YIGGENSTEARFFNLTEDLELFENVKSTIRWRNSQTPPRLDCVVTNEEFLVDNLSILALQGKSDHAVIAYSFVSKTELRYPTSNWRWNFKRLNVSALHDYLQQAD</sequence>
<organism evidence="1">
    <name type="scientific">Schistosoma haematobium</name>
    <name type="common">Blood fluke</name>
    <dbReference type="NCBI Taxonomy" id="6185"/>
    <lineage>
        <taxon>Eukaryota</taxon>
        <taxon>Metazoa</taxon>
        <taxon>Spiralia</taxon>
        <taxon>Lophotrochozoa</taxon>
        <taxon>Platyhelminthes</taxon>
        <taxon>Trematoda</taxon>
        <taxon>Digenea</taxon>
        <taxon>Strigeidida</taxon>
        <taxon>Schistosomatoidea</taxon>
        <taxon>Schistosomatidae</taxon>
        <taxon>Schistosoma</taxon>
    </lineage>
</organism>
<protein>
    <submittedName>
        <fullName evidence="1">Uncharacterized protein</fullName>
    </submittedName>
</protein>
<name>A0A094ZW09_SCHHA</name>
<reference evidence="1" key="1">
    <citation type="journal article" date="2012" name="Nat. Genet.">
        <title>Whole-genome sequence of Schistosoma haematobium.</title>
        <authorList>
            <person name="Young N.D."/>
            <person name="Jex A.R."/>
            <person name="Li B."/>
            <person name="Liu S."/>
            <person name="Yang L."/>
            <person name="Xiong Z."/>
            <person name="Li Y."/>
            <person name="Cantacessi C."/>
            <person name="Hall R.S."/>
            <person name="Xu X."/>
            <person name="Chen F."/>
            <person name="Wu X."/>
            <person name="Zerlotini A."/>
            <person name="Oliveira G."/>
            <person name="Hofmann A."/>
            <person name="Zhang G."/>
            <person name="Fang X."/>
            <person name="Kang Y."/>
            <person name="Campbell B.E."/>
            <person name="Loukas A."/>
            <person name="Ranganathan S."/>
            <person name="Rollinson D."/>
            <person name="Rinaldi G."/>
            <person name="Brindley P.J."/>
            <person name="Yang H."/>
            <person name="Wang J."/>
            <person name="Wang J."/>
            <person name="Gasser R.B."/>
        </authorList>
    </citation>
    <scope>NUCLEOTIDE SEQUENCE [LARGE SCALE GENOMIC DNA]</scope>
</reference>
<dbReference type="AlphaFoldDB" id="A0A094ZW09"/>
<proteinExistence type="predicted"/>
<accession>A0A094ZW09</accession>